<sequence>MFNVLVILRYS</sequence>
<reference evidence="1" key="2">
    <citation type="journal article" date="2015" name="Fish Shellfish Immunol.">
        <title>Early steps in the European eel (Anguilla anguilla)-Vibrio vulnificus interaction in the gills: Role of the RtxA13 toxin.</title>
        <authorList>
            <person name="Callol A."/>
            <person name="Pajuelo D."/>
            <person name="Ebbesson L."/>
            <person name="Teles M."/>
            <person name="MacKenzie S."/>
            <person name="Amaro C."/>
        </authorList>
    </citation>
    <scope>NUCLEOTIDE SEQUENCE</scope>
</reference>
<name>A0A0E9PIS7_ANGAN</name>
<accession>A0A0E9PIS7</accession>
<evidence type="ECO:0000313" key="1">
    <source>
        <dbReference type="EMBL" id="JAH03733.1"/>
    </source>
</evidence>
<proteinExistence type="predicted"/>
<protein>
    <submittedName>
        <fullName evidence="1">Uncharacterized protein</fullName>
    </submittedName>
</protein>
<organism evidence="1">
    <name type="scientific">Anguilla anguilla</name>
    <name type="common">European freshwater eel</name>
    <name type="synonym">Muraena anguilla</name>
    <dbReference type="NCBI Taxonomy" id="7936"/>
    <lineage>
        <taxon>Eukaryota</taxon>
        <taxon>Metazoa</taxon>
        <taxon>Chordata</taxon>
        <taxon>Craniata</taxon>
        <taxon>Vertebrata</taxon>
        <taxon>Euteleostomi</taxon>
        <taxon>Actinopterygii</taxon>
        <taxon>Neopterygii</taxon>
        <taxon>Teleostei</taxon>
        <taxon>Anguilliformes</taxon>
        <taxon>Anguillidae</taxon>
        <taxon>Anguilla</taxon>
    </lineage>
</organism>
<reference evidence="1" key="1">
    <citation type="submission" date="2014-11" db="EMBL/GenBank/DDBJ databases">
        <authorList>
            <person name="Amaro Gonzalez C."/>
        </authorList>
    </citation>
    <scope>NUCLEOTIDE SEQUENCE</scope>
</reference>
<dbReference type="EMBL" id="GBXM01104844">
    <property type="protein sequence ID" value="JAH03733.1"/>
    <property type="molecule type" value="Transcribed_RNA"/>
</dbReference>